<dbReference type="FunCoup" id="D8QMQ6">
    <property type="interactions" value="71"/>
</dbReference>
<dbReference type="Proteomes" id="UP000001514">
    <property type="component" value="Unassembled WGS sequence"/>
</dbReference>
<evidence type="ECO:0000313" key="6">
    <source>
        <dbReference type="Proteomes" id="UP000001514"/>
    </source>
</evidence>
<evidence type="ECO:0000256" key="1">
    <source>
        <dbReference type="ARBA" id="ARBA00004173"/>
    </source>
</evidence>
<evidence type="ECO:0008006" key="7">
    <source>
        <dbReference type="Google" id="ProtNLM"/>
    </source>
</evidence>
<dbReference type="OrthoDB" id="13601at2759"/>
<dbReference type="GO" id="GO:0005739">
    <property type="term" value="C:mitochondrion"/>
    <property type="evidence" value="ECO:0007669"/>
    <property type="project" value="UniProtKB-SubCell"/>
</dbReference>
<proteinExistence type="inferred from homology"/>
<evidence type="ECO:0000313" key="5">
    <source>
        <dbReference type="EMBL" id="EFJ37973.1"/>
    </source>
</evidence>
<dbReference type="InParanoid" id="D8QMQ6"/>
<dbReference type="EMBL" id="GL377565">
    <property type="protein sequence ID" value="EFJ37973.1"/>
    <property type="molecule type" value="Genomic_DNA"/>
</dbReference>
<evidence type="ECO:0000256" key="3">
    <source>
        <dbReference type="ARBA" id="ARBA00023128"/>
    </source>
</evidence>
<dbReference type="eggNOG" id="ENOG502S7PF">
    <property type="taxonomic scope" value="Eukaryota"/>
</dbReference>
<name>D8QMQ6_SELML</name>
<comment type="subcellular location">
    <subcellularLocation>
        <location evidence="1">Mitochondrion</location>
    </subcellularLocation>
</comment>
<dbReference type="HOGENOM" id="CLU_177210_1_1_1"/>
<keyword evidence="4" id="KW-1015">Disulfide bond</keyword>
<keyword evidence="3" id="KW-0496">Mitochondrion</keyword>
<dbReference type="Gramene" id="EFJ37973">
    <property type="protein sequence ID" value="EFJ37973"/>
    <property type="gene ID" value="SELMODRAFT_74630"/>
</dbReference>
<dbReference type="PANTHER" id="PTHR15590">
    <property type="entry name" value="CX9C MOTIF-CONTAINING PROTEIN 4"/>
    <property type="match status" value="1"/>
</dbReference>
<gene>
    <name evidence="5" type="ORF">SELMODRAFT_74630</name>
</gene>
<organism evidence="6">
    <name type="scientific">Selaginella moellendorffii</name>
    <name type="common">Spikemoss</name>
    <dbReference type="NCBI Taxonomy" id="88036"/>
    <lineage>
        <taxon>Eukaryota</taxon>
        <taxon>Viridiplantae</taxon>
        <taxon>Streptophyta</taxon>
        <taxon>Embryophyta</taxon>
        <taxon>Tracheophyta</taxon>
        <taxon>Lycopodiopsida</taxon>
        <taxon>Selaginellales</taxon>
        <taxon>Selaginellaceae</taxon>
        <taxon>Selaginella</taxon>
    </lineage>
</organism>
<dbReference type="InterPro" id="IPR009069">
    <property type="entry name" value="Cys_alpha_HP_mot_SF"/>
</dbReference>
<accession>D8QMQ6</accession>
<evidence type="ECO:0000256" key="2">
    <source>
        <dbReference type="ARBA" id="ARBA00009858"/>
    </source>
</evidence>
<sequence>MPKSKDPCNQHACDIQACLQRNHYVMESCRQVILNLQKCCDECENRSKHCAALSGLIAQVTRTEPK</sequence>
<dbReference type="InterPro" id="IPR027179">
    <property type="entry name" value="CMC4"/>
</dbReference>
<comment type="similarity">
    <text evidence="2">Belongs to the CMC4 family.</text>
</comment>
<dbReference type="PANTHER" id="PTHR15590:SF0">
    <property type="entry name" value="CX9C MOTIF-CONTAINING PROTEIN 4"/>
    <property type="match status" value="1"/>
</dbReference>
<protein>
    <recommendedName>
        <fullName evidence="7">Cx9C motif-containing protein 4</fullName>
    </recommendedName>
</protein>
<dbReference type="Gene3D" id="1.10.287.1130">
    <property type="entry name" value="CytochromE C oxidase copper chaperone"/>
    <property type="match status" value="1"/>
</dbReference>
<dbReference type="AlphaFoldDB" id="D8QMQ6"/>
<keyword evidence="6" id="KW-1185">Reference proteome</keyword>
<dbReference type="OMA" id="CNYNSTH"/>
<dbReference type="Pfam" id="PF08991">
    <property type="entry name" value="CMC4"/>
    <property type="match status" value="1"/>
</dbReference>
<dbReference type="KEGG" id="smo:SELMODRAFT_74630"/>
<dbReference type="SUPFAM" id="SSF47072">
    <property type="entry name" value="Cysteine alpha-hairpin motif"/>
    <property type="match status" value="1"/>
</dbReference>
<evidence type="ECO:0000256" key="4">
    <source>
        <dbReference type="ARBA" id="ARBA00023157"/>
    </source>
</evidence>
<reference evidence="5 6" key="1">
    <citation type="journal article" date="2011" name="Science">
        <title>The Selaginella genome identifies genetic changes associated with the evolution of vascular plants.</title>
        <authorList>
            <person name="Banks J.A."/>
            <person name="Nishiyama T."/>
            <person name="Hasebe M."/>
            <person name="Bowman J.L."/>
            <person name="Gribskov M."/>
            <person name="dePamphilis C."/>
            <person name="Albert V.A."/>
            <person name="Aono N."/>
            <person name="Aoyama T."/>
            <person name="Ambrose B.A."/>
            <person name="Ashton N.W."/>
            <person name="Axtell M.J."/>
            <person name="Barker E."/>
            <person name="Barker M.S."/>
            <person name="Bennetzen J.L."/>
            <person name="Bonawitz N.D."/>
            <person name="Chapple C."/>
            <person name="Cheng C."/>
            <person name="Correa L.G."/>
            <person name="Dacre M."/>
            <person name="DeBarry J."/>
            <person name="Dreyer I."/>
            <person name="Elias M."/>
            <person name="Engstrom E.M."/>
            <person name="Estelle M."/>
            <person name="Feng L."/>
            <person name="Finet C."/>
            <person name="Floyd S.K."/>
            <person name="Frommer W.B."/>
            <person name="Fujita T."/>
            <person name="Gramzow L."/>
            <person name="Gutensohn M."/>
            <person name="Harholt J."/>
            <person name="Hattori M."/>
            <person name="Heyl A."/>
            <person name="Hirai T."/>
            <person name="Hiwatashi Y."/>
            <person name="Ishikawa M."/>
            <person name="Iwata M."/>
            <person name="Karol K.G."/>
            <person name="Koehler B."/>
            <person name="Kolukisaoglu U."/>
            <person name="Kubo M."/>
            <person name="Kurata T."/>
            <person name="Lalonde S."/>
            <person name="Li K."/>
            <person name="Li Y."/>
            <person name="Litt A."/>
            <person name="Lyons E."/>
            <person name="Manning G."/>
            <person name="Maruyama T."/>
            <person name="Michael T.P."/>
            <person name="Mikami K."/>
            <person name="Miyazaki S."/>
            <person name="Morinaga S."/>
            <person name="Murata T."/>
            <person name="Mueller-Roeber B."/>
            <person name="Nelson D.R."/>
            <person name="Obara M."/>
            <person name="Oguri Y."/>
            <person name="Olmstead R.G."/>
            <person name="Onodera N."/>
            <person name="Petersen B.L."/>
            <person name="Pils B."/>
            <person name="Prigge M."/>
            <person name="Rensing S.A."/>
            <person name="Riano-Pachon D.M."/>
            <person name="Roberts A.W."/>
            <person name="Sato Y."/>
            <person name="Scheller H.V."/>
            <person name="Schulz B."/>
            <person name="Schulz C."/>
            <person name="Shakirov E.V."/>
            <person name="Shibagaki N."/>
            <person name="Shinohara N."/>
            <person name="Shippen D.E."/>
            <person name="Soerensen I."/>
            <person name="Sotooka R."/>
            <person name="Sugimoto N."/>
            <person name="Sugita M."/>
            <person name="Sumikawa N."/>
            <person name="Tanurdzic M."/>
            <person name="Theissen G."/>
            <person name="Ulvskov P."/>
            <person name="Wakazuki S."/>
            <person name="Weng J.K."/>
            <person name="Willats W.W."/>
            <person name="Wipf D."/>
            <person name="Wolf P.G."/>
            <person name="Yang L."/>
            <person name="Zimmer A.D."/>
            <person name="Zhu Q."/>
            <person name="Mitros T."/>
            <person name="Hellsten U."/>
            <person name="Loque D."/>
            <person name="Otillar R."/>
            <person name="Salamov A."/>
            <person name="Schmutz J."/>
            <person name="Shapiro H."/>
            <person name="Lindquist E."/>
            <person name="Lucas S."/>
            <person name="Rokhsar D."/>
            <person name="Grigoriev I.V."/>
        </authorList>
    </citation>
    <scope>NUCLEOTIDE SEQUENCE [LARGE SCALE GENOMIC DNA]</scope>
</reference>